<feature type="region of interest" description="Disordered" evidence="1">
    <location>
        <begin position="15"/>
        <end position="48"/>
    </location>
</feature>
<sequence>MRHFVQQREQLLERSVEAGRVGAGADHHLKARKGHDEEPGDGTPARWPASTSVFRIYSFRVCGVQPILVATDTTAAHREGCSRS</sequence>
<proteinExistence type="predicted"/>
<keyword evidence="3" id="KW-1185">Reference proteome</keyword>
<dbReference type="EMBL" id="LN907867">
    <property type="protein sequence ID" value="CUU42531.1"/>
    <property type="molecule type" value="Genomic_DNA"/>
</dbReference>
<dbReference type="RefSeq" id="WP_055037569.1">
    <property type="nucleotide sequence ID" value="NZ_AP014854.2"/>
</dbReference>
<organism evidence="2 3">
    <name type="scientific">Blastochloris viridis</name>
    <name type="common">Rhodopseudomonas viridis</name>
    <dbReference type="NCBI Taxonomy" id="1079"/>
    <lineage>
        <taxon>Bacteria</taxon>
        <taxon>Pseudomonadati</taxon>
        <taxon>Pseudomonadota</taxon>
        <taxon>Alphaproteobacteria</taxon>
        <taxon>Hyphomicrobiales</taxon>
        <taxon>Blastochloridaceae</taxon>
        <taxon>Blastochloris</taxon>
    </lineage>
</organism>
<dbReference type="Proteomes" id="UP000065734">
    <property type="component" value="Chromosome I"/>
</dbReference>
<dbReference type="STRING" id="1079.BVIR_2098"/>
<evidence type="ECO:0000256" key="1">
    <source>
        <dbReference type="SAM" id="MobiDB-lite"/>
    </source>
</evidence>
<protein>
    <submittedName>
        <fullName evidence="2">Uncharacterized protein</fullName>
    </submittedName>
</protein>
<accession>A0A0P0IFP2</accession>
<evidence type="ECO:0000313" key="3">
    <source>
        <dbReference type="Proteomes" id="UP000065734"/>
    </source>
</evidence>
<dbReference type="AlphaFoldDB" id="A0A0P0IFP2"/>
<name>A0A0P0IFP2_BLAVI</name>
<reference evidence="3" key="1">
    <citation type="journal article" date="2016" name="Genome Announc.">
        <title>Revised genome sequence of the purple photosynthetic bacterium Blastochloris viridis.</title>
        <authorList>
            <person name="Liu L.N."/>
            <person name="Faulkner M."/>
            <person name="Liu X."/>
            <person name="Huang F."/>
            <person name="Darby A.C."/>
            <person name="Hall N."/>
        </authorList>
    </citation>
    <scope>NUCLEOTIDE SEQUENCE [LARGE SCALE GENOMIC DNA]</scope>
    <source>
        <strain evidence="3">ATCC 19567 / DSM 133 / F</strain>
    </source>
</reference>
<dbReference type="KEGG" id="bvr:BVIR_2098"/>
<evidence type="ECO:0000313" key="2">
    <source>
        <dbReference type="EMBL" id="CUU42531.1"/>
    </source>
</evidence>
<gene>
    <name evidence="2" type="ORF">BVIRIDIS_15430</name>
</gene>